<dbReference type="Proteomes" id="UP000251075">
    <property type="component" value="Unassembled WGS sequence"/>
</dbReference>
<evidence type="ECO:0000313" key="3">
    <source>
        <dbReference type="Proteomes" id="UP000251075"/>
    </source>
</evidence>
<name>A0A364P0B1_9PROT</name>
<feature type="signal peptide" evidence="1">
    <location>
        <begin position="1"/>
        <end position="21"/>
    </location>
</feature>
<organism evidence="2 3">
    <name type="scientific">Paramagnetospirillum kuznetsovii</name>
    <dbReference type="NCBI Taxonomy" id="2053833"/>
    <lineage>
        <taxon>Bacteria</taxon>
        <taxon>Pseudomonadati</taxon>
        <taxon>Pseudomonadota</taxon>
        <taxon>Alphaproteobacteria</taxon>
        <taxon>Rhodospirillales</taxon>
        <taxon>Magnetospirillaceae</taxon>
        <taxon>Paramagnetospirillum</taxon>
    </lineage>
</organism>
<keyword evidence="3" id="KW-1185">Reference proteome</keyword>
<comment type="caution">
    <text evidence="2">The sequence shown here is derived from an EMBL/GenBank/DDBJ whole genome shotgun (WGS) entry which is preliminary data.</text>
</comment>
<proteinExistence type="predicted"/>
<sequence>MRSILILAAVLTALASLPALAQSNRPLEIAQAQIGMRLNQLRFAPLPANAKLICGKDPDKPMGAEHLHLAVPGAMAGAGVDRCAIYLDDGKGGLTIRPTMLAGVPTEFWFMAIEDEGGSQRIFQIVARQPKENFDKTAAFLMERWGNPLLKAPYFVRWLNGTSEGQMKADDEGVMIFLFDTKLFELMESRMPKGKPKK</sequence>
<accession>A0A364P0B1</accession>
<dbReference type="RefSeq" id="WP_112142729.1">
    <property type="nucleotide sequence ID" value="NZ_PGTO01000003.1"/>
</dbReference>
<feature type="chain" id="PRO_5016958775" evidence="1">
    <location>
        <begin position="22"/>
        <end position="198"/>
    </location>
</feature>
<gene>
    <name evidence="2" type="ORF">CU669_04970</name>
</gene>
<reference evidence="2 3" key="1">
    <citation type="submission" date="2017-11" db="EMBL/GenBank/DDBJ databases">
        <title>Draft genome sequence of magnetotactic bacterium Magnetospirillum kuznetsovii LBB-42.</title>
        <authorList>
            <person name="Grouzdev D.S."/>
            <person name="Rysina M.S."/>
            <person name="Baslerov R.V."/>
            <person name="Koziaeva V."/>
        </authorList>
    </citation>
    <scope>NUCLEOTIDE SEQUENCE [LARGE SCALE GENOMIC DNA]</scope>
    <source>
        <strain evidence="2 3">LBB-42</strain>
    </source>
</reference>
<dbReference type="OrthoDB" id="7348189at2"/>
<evidence type="ECO:0000256" key="1">
    <source>
        <dbReference type="SAM" id="SignalP"/>
    </source>
</evidence>
<protein>
    <submittedName>
        <fullName evidence="2">Uncharacterized protein</fullName>
    </submittedName>
</protein>
<evidence type="ECO:0000313" key="2">
    <source>
        <dbReference type="EMBL" id="RAU22746.1"/>
    </source>
</evidence>
<dbReference type="AlphaFoldDB" id="A0A364P0B1"/>
<dbReference type="EMBL" id="PGTO01000003">
    <property type="protein sequence ID" value="RAU22746.1"/>
    <property type="molecule type" value="Genomic_DNA"/>
</dbReference>
<keyword evidence="1" id="KW-0732">Signal</keyword>